<organism evidence="2 3">
    <name type="scientific">Senna tora</name>
    <dbReference type="NCBI Taxonomy" id="362788"/>
    <lineage>
        <taxon>Eukaryota</taxon>
        <taxon>Viridiplantae</taxon>
        <taxon>Streptophyta</taxon>
        <taxon>Embryophyta</taxon>
        <taxon>Tracheophyta</taxon>
        <taxon>Spermatophyta</taxon>
        <taxon>Magnoliopsida</taxon>
        <taxon>eudicotyledons</taxon>
        <taxon>Gunneridae</taxon>
        <taxon>Pentapetalae</taxon>
        <taxon>rosids</taxon>
        <taxon>fabids</taxon>
        <taxon>Fabales</taxon>
        <taxon>Fabaceae</taxon>
        <taxon>Caesalpinioideae</taxon>
        <taxon>Cassia clade</taxon>
        <taxon>Senna</taxon>
    </lineage>
</organism>
<evidence type="ECO:0000256" key="1">
    <source>
        <dbReference type="SAM" id="MobiDB-lite"/>
    </source>
</evidence>
<dbReference type="AlphaFoldDB" id="A0A834TLP4"/>
<dbReference type="Proteomes" id="UP000634136">
    <property type="component" value="Unassembled WGS sequence"/>
</dbReference>
<sequence length="23" mass="2514">MEDGGRNVERESVGGYVEEDGKT</sequence>
<reference evidence="2" key="1">
    <citation type="submission" date="2020-09" db="EMBL/GenBank/DDBJ databases">
        <title>Genome-Enabled Discovery of Anthraquinone Biosynthesis in Senna tora.</title>
        <authorList>
            <person name="Kang S.-H."/>
            <person name="Pandey R.P."/>
            <person name="Lee C.-M."/>
            <person name="Sim J.-S."/>
            <person name="Jeong J.-T."/>
            <person name="Choi B.-S."/>
            <person name="Jung M."/>
            <person name="Ginzburg D."/>
            <person name="Zhao K."/>
            <person name="Won S.Y."/>
            <person name="Oh T.-J."/>
            <person name="Yu Y."/>
            <person name="Kim N.-H."/>
            <person name="Lee O.R."/>
            <person name="Lee T.-H."/>
            <person name="Bashyal P."/>
            <person name="Kim T.-S."/>
            <person name="Lee W.-H."/>
            <person name="Kawkins C."/>
            <person name="Kim C.-K."/>
            <person name="Kim J.S."/>
            <person name="Ahn B.O."/>
            <person name="Rhee S.Y."/>
            <person name="Sohng J.K."/>
        </authorList>
    </citation>
    <scope>NUCLEOTIDE SEQUENCE</scope>
    <source>
        <tissue evidence="2">Leaf</tissue>
    </source>
</reference>
<keyword evidence="3" id="KW-1185">Reference proteome</keyword>
<comment type="caution">
    <text evidence="2">The sequence shown here is derived from an EMBL/GenBank/DDBJ whole genome shotgun (WGS) entry which is preliminary data.</text>
</comment>
<dbReference type="EMBL" id="JAAIUW010000007">
    <property type="protein sequence ID" value="KAF7824130.1"/>
    <property type="molecule type" value="Genomic_DNA"/>
</dbReference>
<protein>
    <submittedName>
        <fullName evidence="2">Uncharacterized protein</fullName>
    </submittedName>
</protein>
<gene>
    <name evidence="2" type="ORF">G2W53_022274</name>
</gene>
<feature type="region of interest" description="Disordered" evidence="1">
    <location>
        <begin position="1"/>
        <end position="23"/>
    </location>
</feature>
<evidence type="ECO:0000313" key="3">
    <source>
        <dbReference type="Proteomes" id="UP000634136"/>
    </source>
</evidence>
<proteinExistence type="predicted"/>
<evidence type="ECO:0000313" key="2">
    <source>
        <dbReference type="EMBL" id="KAF7824130.1"/>
    </source>
</evidence>
<accession>A0A834TLP4</accession>
<feature type="compositionally biased region" description="Basic and acidic residues" evidence="1">
    <location>
        <begin position="1"/>
        <end position="12"/>
    </location>
</feature>
<name>A0A834TLP4_9FABA</name>